<evidence type="ECO:0000313" key="2">
    <source>
        <dbReference type="EMBL" id="MDP7739200.1"/>
    </source>
</evidence>
<feature type="region of interest" description="Disordered" evidence="1">
    <location>
        <begin position="1"/>
        <end position="22"/>
    </location>
</feature>
<accession>A0AAJ1S8K0</accession>
<dbReference type="AlphaFoldDB" id="A0AAJ1S8K0"/>
<feature type="compositionally biased region" description="Basic and acidic residues" evidence="1">
    <location>
        <begin position="1"/>
        <end position="21"/>
    </location>
</feature>
<organism evidence="2 3">
    <name type="scientific">Mycobacterium paragordonae</name>
    <dbReference type="NCBI Taxonomy" id="1389713"/>
    <lineage>
        <taxon>Bacteria</taxon>
        <taxon>Bacillati</taxon>
        <taxon>Actinomycetota</taxon>
        <taxon>Actinomycetes</taxon>
        <taxon>Mycobacteriales</taxon>
        <taxon>Mycobacteriaceae</taxon>
        <taxon>Mycobacterium</taxon>
    </lineage>
</organism>
<dbReference type="EMBL" id="JAUFSA010000004">
    <property type="protein sequence ID" value="MDP7739200.1"/>
    <property type="molecule type" value="Genomic_DNA"/>
</dbReference>
<comment type="caution">
    <text evidence="2">The sequence shown here is derived from an EMBL/GenBank/DDBJ whole genome shotgun (WGS) entry which is preliminary data.</text>
</comment>
<reference evidence="2" key="1">
    <citation type="submission" date="2023-06" db="EMBL/GenBank/DDBJ databases">
        <title>Identification of two novel mycobacterium reveal diversities and complexities of Mycobacterium gordonae clade.</title>
        <authorList>
            <person name="Matsumoto Y."/>
            <person name="Nakamura S."/>
            <person name="Motooka D."/>
            <person name="Fukushima K."/>
        </authorList>
    </citation>
    <scope>NUCLEOTIDE SEQUENCE</scope>
    <source>
        <strain evidence="2">TY812</strain>
    </source>
</reference>
<evidence type="ECO:0000256" key="1">
    <source>
        <dbReference type="SAM" id="MobiDB-lite"/>
    </source>
</evidence>
<name>A0AAJ1S8K0_9MYCO</name>
<gene>
    <name evidence="2" type="ORF">QXL92_31190</name>
</gene>
<dbReference type="RefSeq" id="WP_240751271.1">
    <property type="nucleotide sequence ID" value="NZ_JAUFSA010000004.1"/>
</dbReference>
<protein>
    <submittedName>
        <fullName evidence="2">Uncharacterized protein</fullName>
    </submittedName>
</protein>
<dbReference type="Proteomes" id="UP001229081">
    <property type="component" value="Unassembled WGS sequence"/>
</dbReference>
<evidence type="ECO:0000313" key="3">
    <source>
        <dbReference type="Proteomes" id="UP001229081"/>
    </source>
</evidence>
<sequence length="136" mass="15119">MSAADGGERTDITGAEDHPLVDDDGYPTEWGIAAVRHFHGSPTALVDLLEQLWWTPSLMTVDEWLDNQLRNVVRVSLATGGWSGNETVIDALDKSRFHLLYWESSHRGGLHVYTVPQTEWEMVSELGEVIAESAAE</sequence>
<proteinExistence type="predicted"/>